<dbReference type="PANTHER" id="PTHR31087">
    <property type="match status" value="1"/>
</dbReference>
<sequence>MATDPTAAGPVTVPAAAYQPLPNPITVVGPQFCAQYPVDLVIVKKMMTISDGNFAVTDVNGSVIFKVKGTLLSLRDHRVLLDAAGKPIVSLQSKMLSMHRRWQVFRGESSDPKDLLFSTKLSSIIQLKTGLDVFLAANTKEEICDFKLKGSWFDRSCTVYAGNSNTIIAQMHKKHNVQSVVLGKDTFAVTVYPNVDYAFIVALIVILDEINDDKKD</sequence>
<evidence type="ECO:0000313" key="2">
    <source>
        <dbReference type="EMBL" id="RVW40978.1"/>
    </source>
</evidence>
<dbReference type="Proteomes" id="UP000288805">
    <property type="component" value="Unassembled WGS sequence"/>
</dbReference>
<dbReference type="Pfam" id="PF04525">
    <property type="entry name" value="LOR"/>
    <property type="match status" value="1"/>
</dbReference>
<dbReference type="Gene3D" id="2.40.160.200">
    <property type="entry name" value="LURP1-related"/>
    <property type="match status" value="1"/>
</dbReference>
<dbReference type="PANTHER" id="PTHR31087:SF58">
    <property type="entry name" value="OS07G0230700 PROTEIN"/>
    <property type="match status" value="1"/>
</dbReference>
<evidence type="ECO:0000313" key="3">
    <source>
        <dbReference type="Proteomes" id="UP000288805"/>
    </source>
</evidence>
<dbReference type="AlphaFoldDB" id="A0A438E039"/>
<comment type="caution">
    <text evidence="2">The sequence shown here is derived from an EMBL/GenBank/DDBJ whole genome shotgun (WGS) entry which is preliminary data.</text>
</comment>
<dbReference type="InterPro" id="IPR025659">
    <property type="entry name" value="Tubby-like_C"/>
</dbReference>
<accession>A0A438E039</accession>
<organism evidence="2 3">
    <name type="scientific">Vitis vinifera</name>
    <name type="common">Grape</name>
    <dbReference type="NCBI Taxonomy" id="29760"/>
    <lineage>
        <taxon>Eukaryota</taxon>
        <taxon>Viridiplantae</taxon>
        <taxon>Streptophyta</taxon>
        <taxon>Embryophyta</taxon>
        <taxon>Tracheophyta</taxon>
        <taxon>Spermatophyta</taxon>
        <taxon>Magnoliopsida</taxon>
        <taxon>eudicotyledons</taxon>
        <taxon>Gunneridae</taxon>
        <taxon>Pentapetalae</taxon>
        <taxon>rosids</taxon>
        <taxon>Vitales</taxon>
        <taxon>Vitaceae</taxon>
        <taxon>Viteae</taxon>
        <taxon>Vitis</taxon>
    </lineage>
</organism>
<evidence type="ECO:0000256" key="1">
    <source>
        <dbReference type="ARBA" id="ARBA00005437"/>
    </source>
</evidence>
<dbReference type="InterPro" id="IPR007612">
    <property type="entry name" value="LOR"/>
</dbReference>
<comment type="similarity">
    <text evidence="1">Belongs to the LOR family.</text>
</comment>
<proteinExistence type="inferred from homology"/>
<gene>
    <name evidence="2" type="primary">VvCHDh000712_3</name>
    <name evidence="2" type="ORF">CK203_076914</name>
</gene>
<dbReference type="InterPro" id="IPR038595">
    <property type="entry name" value="LOR_sf"/>
</dbReference>
<dbReference type="SUPFAM" id="SSF54518">
    <property type="entry name" value="Tubby C-terminal domain-like"/>
    <property type="match status" value="1"/>
</dbReference>
<protein>
    <submittedName>
        <fullName evidence="2">Protein LURP-one-related 15</fullName>
    </submittedName>
</protein>
<name>A0A438E039_VITVI</name>
<reference evidence="2 3" key="1">
    <citation type="journal article" date="2018" name="PLoS Genet.">
        <title>Population sequencing reveals clonal diversity and ancestral inbreeding in the grapevine cultivar Chardonnay.</title>
        <authorList>
            <person name="Roach M.J."/>
            <person name="Johnson D.L."/>
            <person name="Bohlmann J."/>
            <person name="van Vuuren H.J."/>
            <person name="Jones S.J."/>
            <person name="Pretorius I.S."/>
            <person name="Schmidt S.A."/>
            <person name="Borneman A.R."/>
        </authorList>
    </citation>
    <scope>NUCLEOTIDE SEQUENCE [LARGE SCALE GENOMIC DNA]</scope>
    <source>
        <strain evidence="3">cv. Chardonnay</strain>
        <tissue evidence="2">Leaf</tissue>
    </source>
</reference>
<dbReference type="EMBL" id="QGNW01001448">
    <property type="protein sequence ID" value="RVW40978.1"/>
    <property type="molecule type" value="Genomic_DNA"/>
</dbReference>